<protein>
    <recommendedName>
        <fullName evidence="2">phosphatidylinositol 3-kinase</fullName>
        <ecNumber evidence="2">2.7.1.137</ecNumber>
    </recommendedName>
</protein>
<reference evidence="12" key="1">
    <citation type="submission" date="2020-11" db="EMBL/GenBank/DDBJ databases">
        <authorList>
            <person name="Tran Van P."/>
        </authorList>
    </citation>
    <scope>NUCLEOTIDE SEQUENCE</scope>
</reference>
<dbReference type="InterPro" id="IPR003113">
    <property type="entry name" value="PI3K_ABD"/>
</dbReference>
<dbReference type="EMBL" id="OE003823">
    <property type="protein sequence ID" value="CAD7460568.1"/>
    <property type="molecule type" value="Genomic_DNA"/>
</dbReference>
<dbReference type="PROSITE" id="PS51544">
    <property type="entry name" value="PI3K_ABD"/>
    <property type="match status" value="1"/>
</dbReference>
<proteinExistence type="inferred from homology"/>
<dbReference type="PROSITE" id="PS50290">
    <property type="entry name" value="PI3_4_KINASE_3"/>
    <property type="match status" value="1"/>
</dbReference>
<dbReference type="InterPro" id="IPR011009">
    <property type="entry name" value="Kinase-like_dom_sf"/>
</dbReference>
<dbReference type="InterPro" id="IPR035892">
    <property type="entry name" value="C2_domain_sf"/>
</dbReference>
<dbReference type="Gene3D" id="3.10.20.770">
    <property type="match status" value="1"/>
</dbReference>
<keyword evidence="4" id="KW-0547">Nucleotide-binding</keyword>
<keyword evidence="5" id="KW-0418">Kinase</keyword>
<dbReference type="GO" id="GO:0005737">
    <property type="term" value="C:cytoplasm"/>
    <property type="evidence" value="ECO:0007669"/>
    <property type="project" value="UniProtKB-ARBA"/>
</dbReference>
<evidence type="ECO:0000256" key="5">
    <source>
        <dbReference type="ARBA" id="ARBA00022777"/>
    </source>
</evidence>
<feature type="domain" description="C2 PI3K-type" evidence="11">
    <location>
        <begin position="296"/>
        <end position="461"/>
    </location>
</feature>
<dbReference type="SUPFAM" id="SSF48371">
    <property type="entry name" value="ARM repeat"/>
    <property type="match status" value="1"/>
</dbReference>
<dbReference type="PANTHER" id="PTHR10048">
    <property type="entry name" value="PHOSPHATIDYLINOSITOL KINASE"/>
    <property type="match status" value="1"/>
</dbReference>
<dbReference type="SUPFAM" id="SSF49562">
    <property type="entry name" value="C2 domain (Calcium/lipid-binding domain, CaLB)"/>
    <property type="match status" value="1"/>
</dbReference>
<evidence type="ECO:0000256" key="7">
    <source>
        <dbReference type="PROSITE-ProRule" id="PRU00880"/>
    </source>
</evidence>
<dbReference type="SMART" id="SM00145">
    <property type="entry name" value="PI3Ka"/>
    <property type="match status" value="1"/>
</dbReference>
<evidence type="ECO:0000259" key="10">
    <source>
        <dbReference type="PROSITE" id="PS51546"/>
    </source>
</evidence>
<dbReference type="InterPro" id="IPR016024">
    <property type="entry name" value="ARM-type_fold"/>
</dbReference>
<comment type="catalytic activity">
    <reaction evidence="1">
        <text>a 1,2-diacyl-sn-glycero-3-phospho-(1D-myo-inositol) + ATP = a 1,2-diacyl-sn-glycero-3-phospho-(1D-myo-inositol-3-phosphate) + ADP + H(+)</text>
        <dbReference type="Rhea" id="RHEA:12709"/>
        <dbReference type="ChEBI" id="CHEBI:15378"/>
        <dbReference type="ChEBI" id="CHEBI:30616"/>
        <dbReference type="ChEBI" id="CHEBI:57880"/>
        <dbReference type="ChEBI" id="CHEBI:58088"/>
        <dbReference type="ChEBI" id="CHEBI:456216"/>
        <dbReference type="EC" id="2.7.1.137"/>
    </reaction>
</comment>
<dbReference type="FunFam" id="3.10.20.770:FF:000005">
    <property type="entry name" value="Phosphatidylinositol 4,5-bisphosphate 3-kinase catalytic subunit"/>
    <property type="match status" value="1"/>
</dbReference>
<dbReference type="Gene3D" id="1.10.1070.11">
    <property type="entry name" value="Phosphatidylinositol 3-/4-kinase, catalytic domain"/>
    <property type="match status" value="1"/>
</dbReference>
<evidence type="ECO:0000256" key="3">
    <source>
        <dbReference type="ARBA" id="ARBA00022679"/>
    </source>
</evidence>
<dbReference type="AlphaFoldDB" id="A0A7R9ILF5"/>
<dbReference type="SMART" id="SM00142">
    <property type="entry name" value="PI3K_C2"/>
    <property type="match status" value="1"/>
</dbReference>
<evidence type="ECO:0000256" key="4">
    <source>
        <dbReference type="ARBA" id="ARBA00022741"/>
    </source>
</evidence>
<dbReference type="FunFam" id="1.10.1070.11:FF:000001">
    <property type="entry name" value="Phosphatidylinositol 4,5-bisphosphate 3-kinase catalytic subunit"/>
    <property type="match status" value="1"/>
</dbReference>
<dbReference type="PROSITE" id="PS51546">
    <property type="entry name" value="PI3K_RBD"/>
    <property type="match status" value="1"/>
</dbReference>
<dbReference type="Pfam" id="PF00792">
    <property type="entry name" value="PI3K_C2"/>
    <property type="match status" value="1"/>
</dbReference>
<dbReference type="SMART" id="SM00143">
    <property type="entry name" value="PI3K_p85B"/>
    <property type="match status" value="1"/>
</dbReference>
<dbReference type="Pfam" id="PF02192">
    <property type="entry name" value="PI3K_p85B"/>
    <property type="match status" value="1"/>
</dbReference>
<evidence type="ECO:0000256" key="6">
    <source>
        <dbReference type="ARBA" id="ARBA00022840"/>
    </source>
</evidence>
<dbReference type="GO" id="GO:0005942">
    <property type="term" value="C:phosphatidylinositol 3-kinase complex"/>
    <property type="evidence" value="ECO:0007669"/>
    <property type="project" value="TreeGrafter"/>
</dbReference>
<comment type="similarity">
    <text evidence="7">Belongs to the PI3/PI4-kinase family.</text>
</comment>
<dbReference type="PROSITE" id="PS51547">
    <property type="entry name" value="C2_PI3K"/>
    <property type="match status" value="1"/>
</dbReference>
<dbReference type="InterPro" id="IPR002420">
    <property type="entry name" value="PI3K-type_C2_dom"/>
</dbReference>
<dbReference type="GO" id="GO:0035005">
    <property type="term" value="F:1-phosphatidylinositol-4-phosphate 3-kinase activity"/>
    <property type="evidence" value="ECO:0007669"/>
    <property type="project" value="TreeGrafter"/>
</dbReference>
<evidence type="ECO:0000259" key="8">
    <source>
        <dbReference type="PROSITE" id="PS50290"/>
    </source>
</evidence>
<dbReference type="Pfam" id="PF00454">
    <property type="entry name" value="PI3_PI4_kinase"/>
    <property type="match status" value="1"/>
</dbReference>
<dbReference type="Gene3D" id="3.30.1010.10">
    <property type="entry name" value="Phosphatidylinositol 3-kinase Catalytic Subunit, Chain A, domain 4"/>
    <property type="match status" value="1"/>
</dbReference>
<keyword evidence="3" id="KW-0808">Transferase</keyword>
<dbReference type="GO" id="GO:0005886">
    <property type="term" value="C:plasma membrane"/>
    <property type="evidence" value="ECO:0007669"/>
    <property type="project" value="TreeGrafter"/>
</dbReference>
<feature type="domain" description="PI3K/PI4K catalytic" evidence="8">
    <location>
        <begin position="698"/>
        <end position="981"/>
    </location>
</feature>
<feature type="domain" description="PI3K-RBD" evidence="10">
    <location>
        <begin position="162"/>
        <end position="252"/>
    </location>
</feature>
<dbReference type="FunFam" id="2.60.40.150:FF:000046">
    <property type="entry name" value="Phosphatidylinositol 4,5-bisphosphate 3-kinase catalytic subunit"/>
    <property type="match status" value="1"/>
</dbReference>
<dbReference type="Gene3D" id="2.60.40.150">
    <property type="entry name" value="C2 domain"/>
    <property type="match status" value="1"/>
</dbReference>
<dbReference type="PROSITE" id="PS00916">
    <property type="entry name" value="PI3_4_KINASE_2"/>
    <property type="match status" value="1"/>
</dbReference>
<dbReference type="InterPro" id="IPR042236">
    <property type="entry name" value="PI3K_accessory_sf"/>
</dbReference>
<dbReference type="InterPro" id="IPR036940">
    <property type="entry name" value="PI3/4_kinase_cat_sf"/>
</dbReference>
<dbReference type="Pfam" id="PF00794">
    <property type="entry name" value="PI3K_rbd"/>
    <property type="match status" value="1"/>
</dbReference>
<dbReference type="InterPro" id="IPR029071">
    <property type="entry name" value="Ubiquitin-like_domsf"/>
</dbReference>
<feature type="domain" description="PI3K-ABD" evidence="9">
    <location>
        <begin position="1"/>
        <end position="80"/>
    </location>
</feature>
<evidence type="ECO:0000259" key="9">
    <source>
        <dbReference type="PROSITE" id="PS51544"/>
    </source>
</evidence>
<dbReference type="PANTHER" id="PTHR10048:SF118">
    <property type="entry name" value="PI-3 KINASE"/>
    <property type="match status" value="1"/>
</dbReference>
<organism evidence="12">
    <name type="scientific">Timema tahoe</name>
    <dbReference type="NCBI Taxonomy" id="61484"/>
    <lineage>
        <taxon>Eukaryota</taxon>
        <taxon>Metazoa</taxon>
        <taxon>Ecdysozoa</taxon>
        <taxon>Arthropoda</taxon>
        <taxon>Hexapoda</taxon>
        <taxon>Insecta</taxon>
        <taxon>Pterygota</taxon>
        <taxon>Neoptera</taxon>
        <taxon>Polyneoptera</taxon>
        <taxon>Phasmatodea</taxon>
        <taxon>Timematodea</taxon>
        <taxon>Timematoidea</taxon>
        <taxon>Timematidae</taxon>
        <taxon>Timema</taxon>
    </lineage>
</organism>
<dbReference type="SMART" id="SM00144">
    <property type="entry name" value="PI3K_rbd"/>
    <property type="match status" value="1"/>
</dbReference>
<dbReference type="PROSITE" id="PS00915">
    <property type="entry name" value="PI3_4_KINASE_1"/>
    <property type="match status" value="1"/>
</dbReference>
<dbReference type="InterPro" id="IPR015433">
    <property type="entry name" value="PI3/4_kinase"/>
</dbReference>
<dbReference type="Gene3D" id="1.25.40.70">
    <property type="entry name" value="Phosphatidylinositol 3-kinase, accessory domain (PIK)"/>
    <property type="match status" value="1"/>
</dbReference>
<evidence type="ECO:0000256" key="2">
    <source>
        <dbReference type="ARBA" id="ARBA00012073"/>
    </source>
</evidence>
<dbReference type="SUPFAM" id="SSF54236">
    <property type="entry name" value="Ubiquitin-like"/>
    <property type="match status" value="1"/>
</dbReference>
<dbReference type="EC" id="2.7.1.137" evidence="2"/>
<accession>A0A7R9ILF5</accession>
<dbReference type="SUPFAM" id="SSF56112">
    <property type="entry name" value="Protein kinase-like (PK-like)"/>
    <property type="match status" value="1"/>
</dbReference>
<dbReference type="CDD" id="cd08693">
    <property type="entry name" value="C2_PI3K_class_I_beta_delta"/>
    <property type="match status" value="1"/>
</dbReference>
<sequence length="998" mass="114404">MPNGVIIPLDANRNATLQEIKEDLWEEASKFPLHGMLHDSSSYVFACITSMAENEELLDETRRLCDVRPFCSILRVIERKGDTAEQTLNTQISNLIGKGLHEFDSLKNTEVNDFRWKMKMLGDEVARSRQTKSWIEKVMYQFPPRLAKSPDLPQSVMTRLRDGNFVLMTKFENTETSFTFNISYTMTPLQLLRIILNKKTIMLNSQGERPEDFVLKVCGREEYFVGDYPIIQYLYIQETLLSDGVPTLVTVSCEGVPVDVPTLRENSDDSDMKRTRSSFSTLTLRKKGKHMSSWNIQDPFTFRVCAISRLNCDVNRTVEVGVHAGLFHGGKSLSESQKTTEKQVSKEGSCEWEEDLTFDLKVCNIPRMARLCLVVYEISKTAKGVKSRRLKDTKQELYINPLVWVNTTVYDFKNQLKTGAMTLYMWRYVEDIQTDDLLHPLGTVVSNPNVQHTITLTLTFHRYHLERTVMYPSLERVLQFAAANSETSLDAPLVNQPNLYLELLLSMQEKDPLHELHEQERLRGNSTTPEVAQASSRKSLGTFGLCLCGSICPKFCSPLLAGCKVSEVTALLQKWPKLPVEKALELLDYAYADQFVRSFAVRCLQDARSEMQVASVSVRFGLILEAYCRGSQEHMKGLAKQVTCLEKLKATGEMVRTRKDKDKARSFIQEHLEEKHIEESFFKMLNPLNPSFRCKSVRTEKCRVMDSKMRPLWIVFENDDPYGDDIFIIFKNGDDLRQDMLTLQMIRIMDKLWKNEGLDLKMNPYGCISTEHRVGLIEVVLNAETIANIQKEKGMFSATSAFRKGSLLAWLKESNKTDAELNKAIEDFTLSCAGYSVATYVLGVADRHSDNIMVKRTGQLFHIDFGHILGHFKEKFGFRRERVPFVLTHDFVHVINKGQTRKEAVEFQLFQERCEQAFLILRKHGSLILSLFAMMISTGLPELSSEKDLNYLRDTLVLEMTQEDALTHFRSKFDEALGNSWKTSLNWATHNMSKNNTI</sequence>
<name>A0A7R9ILF5_9NEOP</name>
<dbReference type="InterPro" id="IPR018936">
    <property type="entry name" value="PI3/4_kinase_CS"/>
</dbReference>
<dbReference type="InterPro" id="IPR001263">
    <property type="entry name" value="PI3K_accessory_dom"/>
</dbReference>
<dbReference type="GO" id="GO:0043491">
    <property type="term" value="P:phosphatidylinositol 3-kinase/protein kinase B signal transduction"/>
    <property type="evidence" value="ECO:0007669"/>
    <property type="project" value="TreeGrafter"/>
</dbReference>
<keyword evidence="6" id="KW-0067">ATP-binding</keyword>
<dbReference type="GO" id="GO:0016303">
    <property type="term" value="F:1-phosphatidylinositol-3-kinase activity"/>
    <property type="evidence" value="ECO:0007669"/>
    <property type="project" value="UniProtKB-EC"/>
</dbReference>
<gene>
    <name evidence="12" type="ORF">TTEB3V08_LOCUS8494</name>
</gene>
<dbReference type="FunFam" id="3.30.1010.10:FF:000008">
    <property type="entry name" value="Phosphatidylinositol 4,5-bisphosphate 3-kinase catalytic subunit gamma"/>
    <property type="match status" value="1"/>
</dbReference>
<dbReference type="GO" id="GO:0016477">
    <property type="term" value="P:cell migration"/>
    <property type="evidence" value="ECO:0007669"/>
    <property type="project" value="TreeGrafter"/>
</dbReference>
<evidence type="ECO:0000256" key="1">
    <source>
        <dbReference type="ARBA" id="ARBA00001498"/>
    </source>
</evidence>
<evidence type="ECO:0000259" key="11">
    <source>
        <dbReference type="PROSITE" id="PS51547"/>
    </source>
</evidence>
<dbReference type="GO" id="GO:0032060">
    <property type="term" value="P:bleb assembly"/>
    <property type="evidence" value="ECO:0007669"/>
    <property type="project" value="UniProtKB-ARBA"/>
</dbReference>
<dbReference type="SMART" id="SM00146">
    <property type="entry name" value="PI3Kc"/>
    <property type="match status" value="1"/>
</dbReference>
<dbReference type="InterPro" id="IPR000403">
    <property type="entry name" value="PI3/4_kinase_cat_dom"/>
</dbReference>
<dbReference type="GO" id="GO:0048015">
    <property type="term" value="P:phosphatidylinositol-mediated signaling"/>
    <property type="evidence" value="ECO:0007669"/>
    <property type="project" value="TreeGrafter"/>
</dbReference>
<dbReference type="CDD" id="cd05165">
    <property type="entry name" value="PI3Kc_I"/>
    <property type="match status" value="1"/>
</dbReference>
<dbReference type="GO" id="GO:0050920">
    <property type="term" value="P:regulation of chemotaxis"/>
    <property type="evidence" value="ECO:0007669"/>
    <property type="project" value="UniProtKB-ARBA"/>
</dbReference>
<dbReference type="Pfam" id="PF00613">
    <property type="entry name" value="PI3Ka"/>
    <property type="match status" value="1"/>
</dbReference>
<evidence type="ECO:0000313" key="12">
    <source>
        <dbReference type="EMBL" id="CAD7460568.1"/>
    </source>
</evidence>
<dbReference type="GO" id="GO:0005524">
    <property type="term" value="F:ATP binding"/>
    <property type="evidence" value="ECO:0007669"/>
    <property type="project" value="UniProtKB-KW"/>
</dbReference>
<dbReference type="InterPro" id="IPR000341">
    <property type="entry name" value="PI3K_Ras-bd_dom"/>
</dbReference>